<protein>
    <recommendedName>
        <fullName evidence="3">DUF4304 domain-containing protein</fullName>
    </recommendedName>
</protein>
<gene>
    <name evidence="1" type="ORF">SY85_22470</name>
</gene>
<dbReference type="KEGG" id="fla:SY85_22470"/>
<evidence type="ECO:0000313" key="2">
    <source>
        <dbReference type="Proteomes" id="UP000077177"/>
    </source>
</evidence>
<dbReference type="RefSeq" id="WP_066407985.1">
    <property type="nucleotide sequence ID" value="NZ_CP011390.1"/>
</dbReference>
<organism evidence="1 2">
    <name type="scientific">Flavisolibacter tropicus</name>
    <dbReference type="NCBI Taxonomy" id="1492898"/>
    <lineage>
        <taxon>Bacteria</taxon>
        <taxon>Pseudomonadati</taxon>
        <taxon>Bacteroidota</taxon>
        <taxon>Chitinophagia</taxon>
        <taxon>Chitinophagales</taxon>
        <taxon>Chitinophagaceae</taxon>
        <taxon>Flavisolibacter</taxon>
    </lineage>
</organism>
<proteinExistence type="predicted"/>
<sequence>MKQIDKLILKEVKGSFKRLGYEQKEKDRLYFIKQTEAGCEQIGIVTTYWAGEYNGFFLLSKRVNAIESWLWSYKNEIGIRSIKDDIDVTISFSMKYMCPAIAGKLNEIRQLTINPSPEGIASFCQLVVETIENKAMPLADQFNDIHFLEQQIRSALKDYSDFSVKNKEDNLYSFLNRLGHNFRMLVIAKLAGVADYEMIYEKLLDESVKWANEKAFFKDYPSVMQSLYQDLA</sequence>
<accession>A0A172U1E6</accession>
<dbReference type="OrthoDB" id="686320at2"/>
<name>A0A172U1E6_9BACT</name>
<dbReference type="AlphaFoldDB" id="A0A172U1E6"/>
<dbReference type="Proteomes" id="UP000077177">
    <property type="component" value="Chromosome"/>
</dbReference>
<reference evidence="1 2" key="2">
    <citation type="journal article" date="2016" name="Int. J. Syst. Evol. Microbiol.">
        <title>Flavisolibacter tropicus sp. nov., isolated from tropical soil.</title>
        <authorList>
            <person name="Lee J.J."/>
            <person name="Kang M.S."/>
            <person name="Kim G.S."/>
            <person name="Lee C.S."/>
            <person name="Lim S."/>
            <person name="Lee J."/>
            <person name="Roh S.H."/>
            <person name="Kang H."/>
            <person name="Ha J.M."/>
            <person name="Bae S."/>
            <person name="Jung H.Y."/>
            <person name="Kim M.K."/>
        </authorList>
    </citation>
    <scope>NUCLEOTIDE SEQUENCE [LARGE SCALE GENOMIC DNA]</scope>
    <source>
        <strain evidence="1 2">LCS9</strain>
    </source>
</reference>
<reference evidence="2" key="1">
    <citation type="submission" date="2015-01" db="EMBL/GenBank/DDBJ databases">
        <title>Flavisolibacter sp./LCS9/ whole genome sequencing.</title>
        <authorList>
            <person name="Kim M.K."/>
            <person name="Srinivasan S."/>
            <person name="Lee J.-J."/>
        </authorList>
    </citation>
    <scope>NUCLEOTIDE SEQUENCE [LARGE SCALE GENOMIC DNA]</scope>
    <source>
        <strain evidence="2">LCS9</strain>
    </source>
</reference>
<dbReference type="EMBL" id="CP011390">
    <property type="protein sequence ID" value="ANE52827.1"/>
    <property type="molecule type" value="Genomic_DNA"/>
</dbReference>
<evidence type="ECO:0000313" key="1">
    <source>
        <dbReference type="EMBL" id="ANE52827.1"/>
    </source>
</evidence>
<evidence type="ECO:0008006" key="3">
    <source>
        <dbReference type="Google" id="ProtNLM"/>
    </source>
</evidence>
<keyword evidence="2" id="KW-1185">Reference proteome</keyword>